<dbReference type="FunCoup" id="A0A804MYQ4">
    <property type="interactions" value="556"/>
</dbReference>
<reference evidence="2" key="1">
    <citation type="submission" date="2015-12" db="EMBL/GenBank/DDBJ databases">
        <title>Update maize B73 reference genome by single molecule sequencing technologies.</title>
        <authorList>
            <consortium name="Maize Genome Sequencing Project"/>
            <person name="Ware D."/>
        </authorList>
    </citation>
    <scope>NUCLEOTIDE SEQUENCE [LARGE SCALE GENOMIC DNA]</scope>
    <source>
        <strain evidence="2">cv. B73</strain>
    </source>
</reference>
<dbReference type="Proteomes" id="UP000007305">
    <property type="component" value="Chromosome 3"/>
</dbReference>
<sequence>MRTGTEKLQPVNEKKARTHLGRPARHCTPLEDWFKARPVMELIPTQRLITTVLADRKYQMLDDNRHVLWTGLIQIEFAKSRKISLKGLLSYDNLEVINGLNMLCLKNLSLSTSSPSEDSSSSPLQESLFEDFMEMVLQKELSCSISSLPEHRDSLFETLKNPAHKLHDAIYHPAFLSDEEFSNLCIHTHRLVRHEMLMRNQGTEACSICAHLNVAYYDQDVIFTCQGHFMLSNFLGVHSKLVKGKPIAGQYHNNPSLNILPYRPPSVLHPIGSALVDTMRIGCMHSIENKLINDICKASFKGVKDPLLDTYTREEVIRLLRYIFPNYAQYALEGFKTEGLLHKLGLNRLKPIPSILNI</sequence>
<organism evidence="1 2">
    <name type="scientific">Zea mays</name>
    <name type="common">Maize</name>
    <dbReference type="NCBI Taxonomy" id="4577"/>
    <lineage>
        <taxon>Eukaryota</taxon>
        <taxon>Viridiplantae</taxon>
        <taxon>Streptophyta</taxon>
        <taxon>Embryophyta</taxon>
        <taxon>Tracheophyta</taxon>
        <taxon>Spermatophyta</taxon>
        <taxon>Magnoliopsida</taxon>
        <taxon>Liliopsida</taxon>
        <taxon>Poales</taxon>
        <taxon>Poaceae</taxon>
        <taxon>PACMAD clade</taxon>
        <taxon>Panicoideae</taxon>
        <taxon>Andropogonodae</taxon>
        <taxon>Andropogoneae</taxon>
        <taxon>Tripsacinae</taxon>
        <taxon>Zea</taxon>
    </lineage>
</organism>
<evidence type="ECO:0000313" key="2">
    <source>
        <dbReference type="Proteomes" id="UP000007305"/>
    </source>
</evidence>
<gene>
    <name evidence="1" type="primary">LOC118476628</name>
</gene>
<reference evidence="1" key="2">
    <citation type="submission" date="2019-07" db="EMBL/GenBank/DDBJ databases">
        <authorList>
            <person name="Seetharam A."/>
            <person name="Woodhouse M."/>
            <person name="Cannon E."/>
        </authorList>
    </citation>
    <scope>NUCLEOTIDE SEQUENCE [LARGE SCALE GENOMIC DNA]</scope>
    <source>
        <strain evidence="1">cv. B73</strain>
    </source>
</reference>
<dbReference type="OrthoDB" id="716337at2759"/>
<dbReference type="RefSeq" id="XP_035822033.1">
    <property type="nucleotide sequence ID" value="XM_035966140.1"/>
</dbReference>
<accession>A0A804MYQ4</accession>
<keyword evidence="2" id="KW-1185">Reference proteome</keyword>
<name>A0A804MYQ4_MAIZE</name>
<dbReference type="RefSeq" id="XP_035822034.1">
    <property type="nucleotide sequence ID" value="XM_035966141.1"/>
</dbReference>
<proteinExistence type="predicted"/>
<evidence type="ECO:0000313" key="1">
    <source>
        <dbReference type="EnsemblPlants" id="Zm00001eb121720_P001"/>
    </source>
</evidence>
<dbReference type="Gramene" id="Zm00001eb121720_T001">
    <property type="protein sequence ID" value="Zm00001eb121720_P001"/>
    <property type="gene ID" value="Zm00001eb121720"/>
</dbReference>
<dbReference type="KEGG" id="zma:118476628"/>
<dbReference type="GeneID" id="118476628"/>
<dbReference type="EnsemblPlants" id="Zm00001eb121720_T001">
    <property type="protein sequence ID" value="Zm00001eb121720_P001"/>
    <property type="gene ID" value="Zm00001eb121720"/>
</dbReference>
<dbReference type="AlphaFoldDB" id="A0A804MYQ4"/>
<dbReference type="InParanoid" id="A0A804MYQ4"/>
<protein>
    <submittedName>
        <fullName evidence="1">Uncharacterized protein</fullName>
    </submittedName>
</protein>
<reference evidence="1" key="3">
    <citation type="submission" date="2021-05" db="UniProtKB">
        <authorList>
            <consortium name="EnsemblPlants"/>
        </authorList>
    </citation>
    <scope>IDENTIFICATION</scope>
    <source>
        <strain evidence="1">cv. B73</strain>
    </source>
</reference>